<dbReference type="Proteomes" id="UP000216020">
    <property type="component" value="Unassembled WGS sequence"/>
</dbReference>
<proteinExistence type="predicted"/>
<reference evidence="2" key="1">
    <citation type="submission" date="2017-05" db="EMBL/GenBank/DDBJ databases">
        <title>Complete and WGS of Bordetella genogroups.</title>
        <authorList>
            <person name="Spilker T."/>
            <person name="Lipuma J."/>
        </authorList>
    </citation>
    <scope>NUCLEOTIDE SEQUENCE [LARGE SCALE GENOMIC DNA]</scope>
    <source>
        <strain evidence="2">AU16122</strain>
    </source>
</reference>
<organism evidence="1 2">
    <name type="scientific">Bordetella genomosp. 10</name>
    <dbReference type="NCBI Taxonomy" id="1416804"/>
    <lineage>
        <taxon>Bacteria</taxon>
        <taxon>Pseudomonadati</taxon>
        <taxon>Pseudomonadota</taxon>
        <taxon>Betaproteobacteria</taxon>
        <taxon>Burkholderiales</taxon>
        <taxon>Alcaligenaceae</taxon>
        <taxon>Bordetella</taxon>
    </lineage>
</organism>
<dbReference type="EMBL" id="NEVM01000001">
    <property type="protein sequence ID" value="OZI37790.1"/>
    <property type="molecule type" value="Genomic_DNA"/>
</dbReference>
<evidence type="ECO:0000313" key="1">
    <source>
        <dbReference type="EMBL" id="OZI37790.1"/>
    </source>
</evidence>
<sequence>MPDPDRDGEIAGRYAGMVDAVRAAARTLGLETASGAEETVATRRARQTSALRAMSDKEFAGIASACASNALDAFGLRPDERAVATERERRVAGFAQATLAPCLERLVNASPAAEALSVAPSAMAERVDDISVHDIGARLREATDALQAVLALYSACDGKLDGADATAAFIEDIVTRTLPDLRIAPARAQVLGRLCVALSATQAALAKGEPGFSDAGAGADSLDKLLVREDMLRTFGDRLDGLDASPDVIGGAFFALMRRTSFASMLAAYVSSAPPRQSIDDDATGTIRAMRDEEARILSDPGIRDVLQGDFGLEVAVLATPDEDSGYTVMASDAMGRHVEDRDTGRAIAVRKIYRQELLLRDFPLPGYSDAAFTAEPGSYAVSDAVNELYVVDYARGSCSLSVRGRAPDGALVSFESAPSHAPDGGDAPGPDARVQARAAAVEQALACLSRIVDAQGFWQITCLLSQAADASIFRAEVRADTGTPLRLSSGEPVIVGGRAYTHAVIEQNLDDTFDISVYLAWPWVNAAKPVGTDADSAAAVIELDPALSRKSVRYVWRLRPGGDAVARPLQLADYRYRFVPALPAPENE</sequence>
<protein>
    <submittedName>
        <fullName evidence="1">Uncharacterized protein</fullName>
    </submittedName>
</protein>
<evidence type="ECO:0000313" key="2">
    <source>
        <dbReference type="Proteomes" id="UP000216020"/>
    </source>
</evidence>
<dbReference type="AlphaFoldDB" id="A0A261SLZ0"/>
<accession>A0A261SLZ0</accession>
<keyword evidence="2" id="KW-1185">Reference proteome</keyword>
<gene>
    <name evidence="1" type="ORF">CAL29_05285</name>
</gene>
<comment type="caution">
    <text evidence="1">The sequence shown here is derived from an EMBL/GenBank/DDBJ whole genome shotgun (WGS) entry which is preliminary data.</text>
</comment>
<name>A0A261SLZ0_9BORD</name>